<dbReference type="Pfam" id="PF26363">
    <property type="entry name" value="Phospholipase-like"/>
    <property type="match status" value="1"/>
</dbReference>
<protein>
    <submittedName>
        <fullName evidence="3">Phospholipase</fullName>
    </submittedName>
</protein>
<dbReference type="EMBL" id="SMTF01000005">
    <property type="protein sequence ID" value="TDK24393.1"/>
    <property type="molecule type" value="Genomic_DNA"/>
</dbReference>
<evidence type="ECO:0000313" key="4">
    <source>
        <dbReference type="Proteomes" id="UP000294796"/>
    </source>
</evidence>
<keyword evidence="4" id="KW-1185">Reference proteome</keyword>
<reference evidence="3 4" key="1">
    <citation type="submission" date="2019-03" db="EMBL/GenBank/DDBJ databases">
        <title>Luteimonas zhaokaii sp.nov., isolated from the rectal contents of Plateau pika in Yushu, Qinghai Province, China.</title>
        <authorList>
            <person name="Zhang G."/>
        </authorList>
    </citation>
    <scope>NUCLEOTIDE SEQUENCE [LARGE SCALE GENOMIC DNA]</scope>
    <source>
        <strain evidence="3 4">B9</strain>
    </source>
</reference>
<name>A0A4R5TTQ0_9GAMM</name>
<dbReference type="OrthoDB" id="9807902at2"/>
<proteinExistence type="predicted"/>
<feature type="coiled-coil region" evidence="1">
    <location>
        <begin position="468"/>
        <end position="495"/>
    </location>
</feature>
<accession>A0A4R5TTQ0</accession>
<evidence type="ECO:0000313" key="3">
    <source>
        <dbReference type="EMBL" id="TDK24393.1"/>
    </source>
</evidence>
<feature type="compositionally biased region" description="Basic and acidic residues" evidence="2">
    <location>
        <begin position="629"/>
        <end position="639"/>
    </location>
</feature>
<organism evidence="3 4">
    <name type="scientific">Luteimonas aestuarii</name>
    <dbReference type="NCBI Taxonomy" id="453837"/>
    <lineage>
        <taxon>Bacteria</taxon>
        <taxon>Pseudomonadati</taxon>
        <taxon>Pseudomonadota</taxon>
        <taxon>Gammaproteobacteria</taxon>
        <taxon>Lysobacterales</taxon>
        <taxon>Lysobacteraceae</taxon>
        <taxon>Luteimonas</taxon>
    </lineage>
</organism>
<evidence type="ECO:0000256" key="1">
    <source>
        <dbReference type="SAM" id="Coils"/>
    </source>
</evidence>
<feature type="region of interest" description="Disordered" evidence="2">
    <location>
        <begin position="629"/>
        <end position="653"/>
    </location>
</feature>
<gene>
    <name evidence="3" type="ORF">E2F46_08935</name>
</gene>
<dbReference type="AlphaFoldDB" id="A0A4R5TTQ0"/>
<comment type="caution">
    <text evidence="3">The sequence shown here is derived from an EMBL/GenBank/DDBJ whole genome shotgun (WGS) entry which is preliminary data.</text>
</comment>
<sequence length="731" mass="77088">MTERHRSQQALLQSLRDSGDPALVQRAEALQQQYHDFEKALLADDVYDAAKGEGRPPVGWRRGSDDLPALRAAFPGLPASDERLMALLKPKESGFRAEIYLPDPAVLGPGHKPTLVFKGSSGQVRGPDGTLRDTTAEDFIANNFPQSVGLRTDYYDRAMELAVALRESPRQFDLAGHSLAGGMASAASAVTGMRATTFNAAGLHPVTAPDYARRHGLALYDTDRTVTAYQVRGELLNDGVQDNLRNLGAIRQAQLGAVLKETATLLHEVPQGRMLLENALHRTLPRHAHDSANAFVEHLATRNAAQLVRELPLAAGRQQPPLAPMTERDGELVQRLHAQSLRELSPLARPVMNAVHAAAAGARFGREGGEAVAATGRIAEQALGVSGSIVAGTTRRAGDLSAQATQGAGAVADAAIRQSGDTLARGRETIGVIGAQVDRLQGQVQGLAAELGAGLLRKVDAWTPGDRLEAMAGKIELAGQRAEQANREEAEAARRAGREAADAIRARADAVAGTVAQRIAGAGELTRGLVTRGGQLADDVLDGSGRAATGAGARAPVAGAALGSTAAGSVAFAVQHAPNTFSGALNSLRTTTLAAQARTAGTEAFERHLMTETVVPSLNHRIAGEERAVREGLRDHDAKTTAPGLDGAGASARPASEAGQFLDRFIDAIQRKDPTAPSVLVADYARTDGMQAWMAQGREGYASWQQEQQRQAAEAELAQRQQASQGFARTM</sequence>
<keyword evidence="1" id="KW-0175">Coiled coil</keyword>
<evidence type="ECO:0000256" key="2">
    <source>
        <dbReference type="SAM" id="MobiDB-lite"/>
    </source>
</evidence>
<dbReference type="RefSeq" id="WP_133321725.1">
    <property type="nucleotide sequence ID" value="NZ_SMTF01000005.1"/>
</dbReference>
<dbReference type="Proteomes" id="UP000294796">
    <property type="component" value="Unassembled WGS sequence"/>
</dbReference>